<comment type="caution">
    <text evidence="2">The sequence shown here is derived from an EMBL/GenBank/DDBJ whole genome shotgun (WGS) entry which is preliminary data.</text>
</comment>
<dbReference type="AlphaFoldDB" id="M0CEQ6"/>
<dbReference type="Pfam" id="PF26468">
    <property type="entry name" value="GIY_YIG_3"/>
    <property type="match status" value="1"/>
</dbReference>
<organism evidence="2 3">
    <name type="scientific">Halosimplex carlsbadense 2-9-1</name>
    <dbReference type="NCBI Taxonomy" id="797114"/>
    <lineage>
        <taxon>Archaea</taxon>
        <taxon>Methanobacteriati</taxon>
        <taxon>Methanobacteriota</taxon>
        <taxon>Stenosarchaea group</taxon>
        <taxon>Halobacteria</taxon>
        <taxon>Halobacteriales</taxon>
        <taxon>Haloarculaceae</taxon>
        <taxon>Halosimplex</taxon>
    </lineage>
</organism>
<feature type="domain" description="GIY-YIG" evidence="1">
    <location>
        <begin position="2"/>
        <end position="126"/>
    </location>
</feature>
<proteinExistence type="predicted"/>
<gene>
    <name evidence="2" type="ORF">C475_19648</name>
</gene>
<name>M0CEQ6_9EURY</name>
<dbReference type="RefSeq" id="WP_006885593.1">
    <property type="nucleotide sequence ID" value="NZ_AOIU01000044.1"/>
</dbReference>
<evidence type="ECO:0000313" key="3">
    <source>
        <dbReference type="Proteomes" id="UP000011626"/>
    </source>
</evidence>
<evidence type="ECO:0000313" key="2">
    <source>
        <dbReference type="EMBL" id="ELZ20847.1"/>
    </source>
</evidence>
<evidence type="ECO:0000259" key="1">
    <source>
        <dbReference type="Pfam" id="PF26468"/>
    </source>
</evidence>
<dbReference type="EMBL" id="AOIU01000044">
    <property type="protein sequence ID" value="ELZ20847.1"/>
    <property type="molecule type" value="Genomic_DNA"/>
</dbReference>
<protein>
    <recommendedName>
        <fullName evidence="1">GIY-YIG domain-containing protein</fullName>
    </recommendedName>
</protein>
<dbReference type="eggNOG" id="arCOG08210">
    <property type="taxonomic scope" value="Archaea"/>
</dbReference>
<keyword evidence="3" id="KW-1185">Reference proteome</keyword>
<reference evidence="2 3" key="1">
    <citation type="journal article" date="2014" name="PLoS Genet.">
        <title>Phylogenetically driven sequencing of extremely halophilic archaea reveals strategies for static and dynamic osmo-response.</title>
        <authorList>
            <person name="Becker E.A."/>
            <person name="Seitzer P.M."/>
            <person name="Tritt A."/>
            <person name="Larsen D."/>
            <person name="Krusor M."/>
            <person name="Yao A.I."/>
            <person name="Wu D."/>
            <person name="Madern D."/>
            <person name="Eisen J.A."/>
            <person name="Darling A.E."/>
            <person name="Facciotti M.T."/>
        </authorList>
    </citation>
    <scope>NUCLEOTIDE SEQUENCE [LARGE SCALE GENOMIC DNA]</scope>
    <source>
        <strain evidence="2 3">2-9-1</strain>
    </source>
</reference>
<dbReference type="InterPro" id="IPR058782">
    <property type="entry name" value="GIY_YIG_3"/>
</dbReference>
<dbReference type="Proteomes" id="UP000011626">
    <property type="component" value="Unassembled WGS sequence"/>
</dbReference>
<accession>M0CEQ6</accession>
<sequence>MRERDDLHDVYPEWGEGSSAEREIRLKETGLERRVTEYIGDLPFLWLDVDDEPSPESDRAYIERNALALVSNYRTDPIDQRAGDWLGMHSPVPAIRRSGLWNINHVDESYDPVFLDRFEERIAETASV</sequence>